<sequence length="156" mass="17511">GPRNPDFRNHKLPDKSALRGADRDAGTSAALVRKTLAPKYTGQIRLCGGTDRRKRTDSFCTFHSDVAGLQSHPERQRDKERNKESGECGYLNLEPKYTKEEVLLTSSTSWKLQALTGSTVHSNQSLTSVSWTSSIFQSWLKIEPLGGLPWLPFMFK</sequence>
<gene>
    <name evidence="1" type="ORF">MJG53_002856</name>
</gene>
<comment type="caution">
    <text evidence="1">The sequence shown here is derived from an EMBL/GenBank/DDBJ whole genome shotgun (WGS) entry which is preliminary data.</text>
</comment>
<name>A0ACB9VFC6_9CETA</name>
<dbReference type="EMBL" id="CM043027">
    <property type="protein sequence ID" value="KAI4588448.1"/>
    <property type="molecule type" value="Genomic_DNA"/>
</dbReference>
<organism evidence="1 2">
    <name type="scientific">Ovis ammon polii x Ovis aries</name>
    <dbReference type="NCBI Taxonomy" id="2918886"/>
    <lineage>
        <taxon>Eukaryota</taxon>
        <taxon>Metazoa</taxon>
        <taxon>Chordata</taxon>
        <taxon>Craniata</taxon>
        <taxon>Vertebrata</taxon>
        <taxon>Euteleostomi</taxon>
        <taxon>Mammalia</taxon>
        <taxon>Eutheria</taxon>
        <taxon>Laurasiatheria</taxon>
        <taxon>Artiodactyla</taxon>
        <taxon>Ruminantia</taxon>
        <taxon>Pecora</taxon>
        <taxon>Bovidae</taxon>
        <taxon>Caprinae</taxon>
        <taxon>Ovis</taxon>
    </lineage>
</organism>
<evidence type="ECO:0000313" key="2">
    <source>
        <dbReference type="Proteomes" id="UP001057279"/>
    </source>
</evidence>
<evidence type="ECO:0000313" key="1">
    <source>
        <dbReference type="EMBL" id="KAI4588448.1"/>
    </source>
</evidence>
<proteinExistence type="predicted"/>
<dbReference type="Proteomes" id="UP001057279">
    <property type="component" value="Linkage Group LG02"/>
</dbReference>
<protein>
    <submittedName>
        <fullName evidence="1">Uncharacterized protein</fullName>
    </submittedName>
</protein>
<accession>A0ACB9VFC6</accession>
<feature type="non-terminal residue" evidence="1">
    <location>
        <position position="1"/>
    </location>
</feature>
<reference evidence="1" key="1">
    <citation type="submission" date="2022-03" db="EMBL/GenBank/DDBJ databases">
        <title>Genomic analyses of argali, domestic sheep and their hybrids provide insights into chromosomal evolution, heterosis and genetic basis of agronomic traits.</title>
        <authorList>
            <person name="Li M."/>
        </authorList>
    </citation>
    <scope>NUCLEOTIDE SEQUENCE</scope>
    <source>
        <strain evidence="1">F1 hybrid</strain>
    </source>
</reference>
<keyword evidence="2" id="KW-1185">Reference proteome</keyword>